<sequence length="709" mass="78820">MSYSSVIEHTLQHLPHLVWFKNSHIWLSTVSQFVRSLKNDPSAICWCGRFRLIAIAYGQADDALLGGHEADRKARLEEQQVKVVVAWHLVTISKRKPKFGAHIDVVQHNWGKENIPVLAQTVNLTSMQSALTCLREITDADPNWFGRMTPFMCAEYTRIRDINNYRKMRAFERAYEVEVGELGPEGVYSAVLMLVLKVTSNGSIVSNWEARPNGGMVDEWESDDEGEEEGVSTADLQVGHDFYTQVASRVVAGARLVGDCDDIHVAAGSLYQADLPQRVAAPSSFGIGDQSACNCMNTHHTRLSDLKEEIPLGIGKEEDCGRLGLQGGPEMHGNMFMIGQENQNTQGWDASVFQKIKKQCVFQLAEWKTSMMECCEKRRVNSAQQGSSGWRHRHVSRTFLGKFKMECGQGMPSDWTEAHTHSLYDSILADPIQRTKNMWTPTHIQWMMKSIWFCDKTARLSRVTGMDASILRRQWATVFSSATPVFERTQSVVPVSTRTYQILLANLATSDPMSLDAETGPSDGEGNDDEDMGYGAAQPSTSPMEVDPPAAPEGKPSRDKTGEEWRVVSEMRADLAGVQVAATLAGLVTYGASSDDGSGEEEEVEEEVEQKRQSSAERKKEEKDYDADDEREEEEEVDELEGGGASDAAPALKQKGYTCTGWLVDLNQHLRQGKTQLAMCTYMVEMEEESLLETRSVADAMVGIIASCP</sequence>
<accession>A0A2H3D6Q7</accession>
<name>A0A2H3D6Q7_ARMGA</name>
<feature type="region of interest" description="Disordered" evidence="1">
    <location>
        <begin position="592"/>
        <end position="650"/>
    </location>
</feature>
<feature type="compositionally biased region" description="Acidic residues" evidence="1">
    <location>
        <begin position="597"/>
        <end position="608"/>
    </location>
</feature>
<dbReference type="EMBL" id="KZ293702">
    <property type="protein sequence ID" value="PBK84003.1"/>
    <property type="molecule type" value="Genomic_DNA"/>
</dbReference>
<evidence type="ECO:0000313" key="2">
    <source>
        <dbReference type="EMBL" id="PBK84003.1"/>
    </source>
</evidence>
<feature type="region of interest" description="Disordered" evidence="1">
    <location>
        <begin position="512"/>
        <end position="563"/>
    </location>
</feature>
<organism evidence="2 3">
    <name type="scientific">Armillaria gallica</name>
    <name type="common">Bulbous honey fungus</name>
    <name type="synonym">Armillaria bulbosa</name>
    <dbReference type="NCBI Taxonomy" id="47427"/>
    <lineage>
        <taxon>Eukaryota</taxon>
        <taxon>Fungi</taxon>
        <taxon>Dikarya</taxon>
        <taxon>Basidiomycota</taxon>
        <taxon>Agaricomycotina</taxon>
        <taxon>Agaricomycetes</taxon>
        <taxon>Agaricomycetidae</taxon>
        <taxon>Agaricales</taxon>
        <taxon>Marasmiineae</taxon>
        <taxon>Physalacriaceae</taxon>
        <taxon>Armillaria</taxon>
    </lineage>
</organism>
<dbReference type="Proteomes" id="UP000217790">
    <property type="component" value="Unassembled WGS sequence"/>
</dbReference>
<dbReference type="InParanoid" id="A0A2H3D6Q7"/>
<feature type="compositionally biased region" description="Basic and acidic residues" evidence="1">
    <location>
        <begin position="609"/>
        <end position="623"/>
    </location>
</feature>
<dbReference type="AlphaFoldDB" id="A0A2H3D6Q7"/>
<gene>
    <name evidence="2" type="ORF">ARMGADRAFT_1037594</name>
</gene>
<feature type="compositionally biased region" description="Acidic residues" evidence="1">
    <location>
        <begin position="624"/>
        <end position="641"/>
    </location>
</feature>
<keyword evidence="3" id="KW-1185">Reference proteome</keyword>
<reference evidence="3" key="1">
    <citation type="journal article" date="2017" name="Nat. Ecol. Evol.">
        <title>Genome expansion and lineage-specific genetic innovations in the forest pathogenic fungi Armillaria.</title>
        <authorList>
            <person name="Sipos G."/>
            <person name="Prasanna A.N."/>
            <person name="Walter M.C."/>
            <person name="O'Connor E."/>
            <person name="Balint B."/>
            <person name="Krizsan K."/>
            <person name="Kiss B."/>
            <person name="Hess J."/>
            <person name="Varga T."/>
            <person name="Slot J."/>
            <person name="Riley R."/>
            <person name="Boka B."/>
            <person name="Rigling D."/>
            <person name="Barry K."/>
            <person name="Lee J."/>
            <person name="Mihaltcheva S."/>
            <person name="LaButti K."/>
            <person name="Lipzen A."/>
            <person name="Waldron R."/>
            <person name="Moloney N.M."/>
            <person name="Sperisen C."/>
            <person name="Kredics L."/>
            <person name="Vagvoelgyi C."/>
            <person name="Patrignani A."/>
            <person name="Fitzpatrick D."/>
            <person name="Nagy I."/>
            <person name="Doyle S."/>
            <person name="Anderson J.B."/>
            <person name="Grigoriev I.V."/>
            <person name="Gueldener U."/>
            <person name="Muensterkoetter M."/>
            <person name="Nagy L.G."/>
        </authorList>
    </citation>
    <scope>NUCLEOTIDE SEQUENCE [LARGE SCALE GENOMIC DNA]</scope>
    <source>
        <strain evidence="3">Ar21-2</strain>
    </source>
</reference>
<evidence type="ECO:0000256" key="1">
    <source>
        <dbReference type="SAM" id="MobiDB-lite"/>
    </source>
</evidence>
<protein>
    <submittedName>
        <fullName evidence="2">Uncharacterized protein</fullName>
    </submittedName>
</protein>
<proteinExistence type="predicted"/>
<evidence type="ECO:0000313" key="3">
    <source>
        <dbReference type="Proteomes" id="UP000217790"/>
    </source>
</evidence>